<reference evidence="1" key="1">
    <citation type="submission" date="2020-06" db="EMBL/GenBank/DDBJ databases">
        <authorList>
            <person name="Li T."/>
            <person name="Hu X."/>
            <person name="Zhang T."/>
            <person name="Song X."/>
            <person name="Zhang H."/>
            <person name="Dai N."/>
            <person name="Sheng W."/>
            <person name="Hou X."/>
            <person name="Wei L."/>
        </authorList>
    </citation>
    <scope>NUCLEOTIDE SEQUENCE</scope>
    <source>
        <strain evidence="1">KEN1</strain>
        <tissue evidence="1">Leaf</tissue>
    </source>
</reference>
<dbReference type="EMBL" id="JACGWN010000005">
    <property type="protein sequence ID" value="KAL0449738.1"/>
    <property type="molecule type" value="Genomic_DNA"/>
</dbReference>
<dbReference type="AlphaFoldDB" id="A0AAW2X7G3"/>
<evidence type="ECO:0000313" key="1">
    <source>
        <dbReference type="EMBL" id="KAL0449738.1"/>
    </source>
</evidence>
<name>A0AAW2X7G3_9LAMI</name>
<organism evidence="1">
    <name type="scientific">Sesamum latifolium</name>
    <dbReference type="NCBI Taxonomy" id="2727402"/>
    <lineage>
        <taxon>Eukaryota</taxon>
        <taxon>Viridiplantae</taxon>
        <taxon>Streptophyta</taxon>
        <taxon>Embryophyta</taxon>
        <taxon>Tracheophyta</taxon>
        <taxon>Spermatophyta</taxon>
        <taxon>Magnoliopsida</taxon>
        <taxon>eudicotyledons</taxon>
        <taxon>Gunneridae</taxon>
        <taxon>Pentapetalae</taxon>
        <taxon>asterids</taxon>
        <taxon>lamiids</taxon>
        <taxon>Lamiales</taxon>
        <taxon>Pedaliaceae</taxon>
        <taxon>Sesamum</taxon>
    </lineage>
</organism>
<dbReference type="PANTHER" id="PTHR35111">
    <property type="entry name" value="F10A5.9-RELATED"/>
    <property type="match status" value="1"/>
</dbReference>
<dbReference type="PANTHER" id="PTHR35111:SF1">
    <property type="entry name" value="OS04G0115900 PROTEIN"/>
    <property type="match status" value="1"/>
</dbReference>
<gene>
    <name evidence="1" type="ORF">Slati_1530200</name>
</gene>
<protein>
    <submittedName>
        <fullName evidence="1">Uncharacterized protein</fullName>
    </submittedName>
</protein>
<comment type="caution">
    <text evidence="1">The sequence shown here is derived from an EMBL/GenBank/DDBJ whole genome shotgun (WGS) entry which is preliminary data.</text>
</comment>
<accession>A0AAW2X7G3</accession>
<sequence>MIKNPFCLPAGRLRPARKPTRRLSPAMSLLDRIRNAVFRLIMLSALSKASADAPRSSSAQPSDHYYYSSTDPHSVADCIEFIKKSATTTDDARGSTAGASCGVAIKE</sequence>
<reference evidence="1" key="2">
    <citation type="journal article" date="2024" name="Plant">
        <title>Genomic evolution and insights into agronomic trait innovations of Sesamum species.</title>
        <authorList>
            <person name="Miao H."/>
            <person name="Wang L."/>
            <person name="Qu L."/>
            <person name="Liu H."/>
            <person name="Sun Y."/>
            <person name="Le M."/>
            <person name="Wang Q."/>
            <person name="Wei S."/>
            <person name="Zheng Y."/>
            <person name="Lin W."/>
            <person name="Duan Y."/>
            <person name="Cao H."/>
            <person name="Xiong S."/>
            <person name="Wang X."/>
            <person name="Wei L."/>
            <person name="Li C."/>
            <person name="Ma Q."/>
            <person name="Ju M."/>
            <person name="Zhao R."/>
            <person name="Li G."/>
            <person name="Mu C."/>
            <person name="Tian Q."/>
            <person name="Mei H."/>
            <person name="Zhang T."/>
            <person name="Gao T."/>
            <person name="Zhang H."/>
        </authorList>
    </citation>
    <scope>NUCLEOTIDE SEQUENCE</scope>
    <source>
        <strain evidence="1">KEN1</strain>
    </source>
</reference>
<proteinExistence type="predicted"/>